<dbReference type="AlphaFoldDB" id="A0A080ZFA2"/>
<protein>
    <recommendedName>
        <fullName evidence="1">MULE transposase domain-containing protein</fullName>
    </recommendedName>
</protein>
<proteinExistence type="predicted"/>
<dbReference type="InterPro" id="IPR018289">
    <property type="entry name" value="MULE_transposase_dom"/>
</dbReference>
<dbReference type="OrthoDB" id="127511at2759"/>
<reference evidence="2 3" key="1">
    <citation type="submission" date="2013-11" db="EMBL/GenBank/DDBJ databases">
        <title>The Genome Sequence of Phytophthora parasitica P1976.</title>
        <authorList>
            <consortium name="The Broad Institute Genomics Platform"/>
            <person name="Russ C."/>
            <person name="Tyler B."/>
            <person name="Panabieres F."/>
            <person name="Shan W."/>
            <person name="Tripathy S."/>
            <person name="Grunwald N."/>
            <person name="Machado M."/>
            <person name="Johnson C.S."/>
            <person name="Walker B."/>
            <person name="Young S."/>
            <person name="Zeng Q."/>
            <person name="Gargeya S."/>
            <person name="Fitzgerald M."/>
            <person name="Haas B."/>
            <person name="Abouelleil A."/>
            <person name="Allen A.W."/>
            <person name="Alvarado L."/>
            <person name="Arachchi H.M."/>
            <person name="Berlin A.M."/>
            <person name="Chapman S.B."/>
            <person name="Gainer-Dewar J."/>
            <person name="Goldberg J."/>
            <person name="Griggs A."/>
            <person name="Gujja S."/>
            <person name="Hansen M."/>
            <person name="Howarth C."/>
            <person name="Imamovic A."/>
            <person name="Ireland A."/>
            <person name="Larimer J."/>
            <person name="McCowan C."/>
            <person name="Murphy C."/>
            <person name="Pearson M."/>
            <person name="Poon T.W."/>
            <person name="Priest M."/>
            <person name="Roberts A."/>
            <person name="Saif S."/>
            <person name="Shea T."/>
            <person name="Sisk P."/>
            <person name="Sykes S."/>
            <person name="Wortman J."/>
            <person name="Nusbaum C."/>
            <person name="Birren B."/>
        </authorList>
    </citation>
    <scope>NUCLEOTIDE SEQUENCE [LARGE SCALE GENOMIC DNA]</scope>
    <source>
        <strain evidence="2 3">P1976</strain>
    </source>
</reference>
<gene>
    <name evidence="2" type="ORF">F444_17361</name>
</gene>
<accession>A0A080ZFA2</accession>
<feature type="domain" description="MULE transposase" evidence="1">
    <location>
        <begin position="244"/>
        <end position="338"/>
    </location>
</feature>
<name>A0A080ZFA2_PHYNI</name>
<evidence type="ECO:0000313" key="2">
    <source>
        <dbReference type="EMBL" id="ETO65313.1"/>
    </source>
</evidence>
<sequence length="464" mass="52810">MTEQVVYIDLPPATTYPTQDAAEAALHEWTRSYEFNVSRRRLAKNEKGDVCIRNYECDRTGKPKCTQKLSKEERVRTKRGSKRCSSPMRISLWAKDKSQSTGEWSIVHTGNGSAIHNHKPSTDARVHAAHRSRAAQATSEATQKTLQNVIEAQSAGGVPVANIYATVLNQEPSSMILPKDIANAKNAARRRILATSTPIEALFNQLNDEGFFYQYTANVETQRLEYLLWAHPATANLYKFHSDVIVMDCTYKTNKFDLPLLNVISLTDTALPVCQAWLPGEKRTDYTWALNMFRLLMLEYDVPVSRVIAHDRDLALMNALARVFPDVPTILCRWHMNKIVLSKAREVLGKIPVVNPAPGQPKYTNSLATDKFMALFYRTVDSETEEELRLNKAALVHANSQLAAYLDEHWWKYEDKFVKVHTNRFMNFGVQDTSTVEGTHAQCKRWVKSTRGDLFTVFNKLLPW</sequence>
<dbReference type="Proteomes" id="UP000028582">
    <property type="component" value="Unassembled WGS sequence"/>
</dbReference>
<comment type="caution">
    <text evidence="2">The sequence shown here is derived from an EMBL/GenBank/DDBJ whole genome shotgun (WGS) entry which is preliminary data.</text>
</comment>
<dbReference type="PANTHER" id="PTHR31569">
    <property type="entry name" value="SWIM-TYPE DOMAIN-CONTAINING PROTEIN"/>
    <property type="match status" value="1"/>
</dbReference>
<organism evidence="2 3">
    <name type="scientific">Phytophthora nicotianae P1976</name>
    <dbReference type="NCBI Taxonomy" id="1317066"/>
    <lineage>
        <taxon>Eukaryota</taxon>
        <taxon>Sar</taxon>
        <taxon>Stramenopiles</taxon>
        <taxon>Oomycota</taxon>
        <taxon>Peronosporomycetes</taxon>
        <taxon>Peronosporales</taxon>
        <taxon>Peronosporaceae</taxon>
        <taxon>Phytophthora</taxon>
    </lineage>
</organism>
<dbReference type="Pfam" id="PF10551">
    <property type="entry name" value="MULE"/>
    <property type="match status" value="1"/>
</dbReference>
<evidence type="ECO:0000259" key="1">
    <source>
        <dbReference type="Pfam" id="PF10551"/>
    </source>
</evidence>
<evidence type="ECO:0000313" key="3">
    <source>
        <dbReference type="Proteomes" id="UP000028582"/>
    </source>
</evidence>
<dbReference type="PANTHER" id="PTHR31569:SF4">
    <property type="entry name" value="SWIM-TYPE DOMAIN-CONTAINING PROTEIN"/>
    <property type="match status" value="1"/>
</dbReference>
<dbReference type="EMBL" id="ANJA01003202">
    <property type="protein sequence ID" value="ETO65313.1"/>
    <property type="molecule type" value="Genomic_DNA"/>
</dbReference>
<dbReference type="InterPro" id="IPR052579">
    <property type="entry name" value="Zinc_finger_SWIM"/>
</dbReference>